<dbReference type="GO" id="GO:0007031">
    <property type="term" value="P:peroxisome organization"/>
    <property type="evidence" value="ECO:0007669"/>
    <property type="project" value="UniProtKB-KW"/>
</dbReference>
<feature type="region of interest" description="Disordered" evidence="15">
    <location>
        <begin position="924"/>
        <end position="1034"/>
    </location>
</feature>
<evidence type="ECO:0000256" key="15">
    <source>
        <dbReference type="SAM" id="MobiDB-lite"/>
    </source>
</evidence>
<evidence type="ECO:0000256" key="4">
    <source>
        <dbReference type="ARBA" id="ARBA00022448"/>
    </source>
</evidence>
<evidence type="ECO:0000256" key="13">
    <source>
        <dbReference type="ARBA" id="ARBA00043119"/>
    </source>
</evidence>
<dbReference type="GO" id="GO:0070973">
    <property type="term" value="P:protein localization to endoplasmic reticulum exit site"/>
    <property type="evidence" value="ECO:0007669"/>
    <property type="project" value="TreeGrafter"/>
</dbReference>
<dbReference type="PANTHER" id="PTHR13402">
    <property type="entry name" value="RGPR-RELATED"/>
    <property type="match status" value="1"/>
</dbReference>
<evidence type="ECO:0000256" key="8">
    <source>
        <dbReference type="ARBA" id="ARBA00022927"/>
    </source>
</evidence>
<dbReference type="GO" id="GO:0005789">
    <property type="term" value="C:endoplasmic reticulum membrane"/>
    <property type="evidence" value="ECO:0007669"/>
    <property type="project" value="UniProtKB-SubCell"/>
</dbReference>
<keyword evidence="5" id="KW-0962">Peroxisome biogenesis</keyword>
<sequence length="1034" mass="115752">MASWIPPQYPQPQGRHITQKEGHGRGPWRVVSHGPPSHSRPNNERFYHQYHDPRAGPPPWPDARVEYHPPTYHPQPQDYLRPNSRAEYYENNYPIRPYSRQGYEDLYWSSVEDYSYGGYQRYPQAPQGDRDPRQRNTYGECTVYWNQSYYRDYRPKESSGIDRHSNATPIRSKKHESYEDRYGSREDDSDNISYSPALQQGWFPNELQGNFLEKHGVPAREPPALEEPNLLQQYKDSGLSSSTYELSQYIYDSSGQYEAAPSKNWSPVQAGEDLLVAAHHVAPQKFHLSHVPVCFGAGGQLVRGCPNYPAEGQPALVEIHSLEVILHDTAEQEAMRVFPGPLIREDLHKVDVMMFCQRKATAGCDLASNRGRDAALLWKLLLLLCRQNGSMVGSDIAELLMQDCRRREKYRRQEPVANLINLTDEEWPGQSYGTTDLLTGEIVLSAGTPKQNVEKFTKLLFYGRKKEALDWAMRNQLWGHALFLSSKMDLRTYSWVLSGFTSTLASNDPLQTLFQLMSGRIPQASLCCGDDKWGDWRPHLAVILSNQVGDAELNHRAVVTMGDTLAGKGLTEAAHFCYLMVNVPLGHFGVKTHHHLELLGSNQRQEFAQFVKLEDIHRTEIFEYCQLLGYPKAFLPSFQVYKLIYATRLADYGLTAQALHYCEGAGMALLAQNENINPVLLEQVIKLAERLKLSDPRLLERPEQDTSLEPDWLIQLRARHQQIKEEGSFLGAASTQPEPVKNSGSIPGTAPHSEHIQNQGCWEDLGQHPANHLLLMHSTQYQPGLGQRLDFPPGSDHPIDTAVASMENSPPGMSRDSSPPAGGLPDDFSSLHLHQLSDKGGTQESCGVYHTGDEKNILENQNTLNSRTRSMSESSTISMVEDMSQFSEDTGEEAISENSAAEDAGQEQAKASGFGWFQWFRSKPNRDAEPSRKAPTTPLDFVAPVSQEKAALPPTSFPPPGGTRPPKPPLPHLRHASGNPFSQSSLGTAGTKNLLSVGSQEGSMFSGAGNKVTAAAVSGHPQQSFPRRYPPYPR</sequence>
<dbReference type="GO" id="GO:0007030">
    <property type="term" value="P:Golgi organization"/>
    <property type="evidence" value="ECO:0007669"/>
    <property type="project" value="TreeGrafter"/>
</dbReference>
<comment type="function">
    <text evidence="14">Plays a role in the organization of the endoplasmic reticulum exit sites (ERES), also known as transitional endoplasmic reticulum (tER). Required for secretory cargo traffic from the endoplasmic reticulum to the Golgi apparatus. Involved in peroxisome biogenesis. Regulates the transport of peroxisomal biogenesis factors PEX3 and PEX16 from the ER to peroxisomes.</text>
</comment>
<keyword evidence="9" id="KW-0333">Golgi apparatus</keyword>
<comment type="similarity">
    <text evidence="3">Belongs to the SEC16 family.</text>
</comment>
<dbReference type="PANTHER" id="PTHR13402:SF11">
    <property type="entry name" value="PROTEIN TRANSPORT PROTEIN SEC16B"/>
    <property type="match status" value="1"/>
</dbReference>
<feature type="compositionally biased region" description="Basic and acidic residues" evidence="15">
    <location>
        <begin position="175"/>
        <end position="186"/>
    </location>
</feature>
<evidence type="ECO:0000256" key="11">
    <source>
        <dbReference type="ARBA" id="ARBA00039654"/>
    </source>
</evidence>
<evidence type="ECO:0000256" key="3">
    <source>
        <dbReference type="ARBA" id="ARBA00005927"/>
    </source>
</evidence>
<keyword evidence="6" id="KW-0256">Endoplasmic reticulum</keyword>
<feature type="compositionally biased region" description="Basic and acidic residues" evidence="15">
    <location>
        <begin position="155"/>
        <end position="165"/>
    </location>
</feature>
<keyword evidence="17" id="KW-1185">Reference proteome</keyword>
<evidence type="ECO:0000256" key="2">
    <source>
        <dbReference type="ARBA" id="ARBA00004406"/>
    </source>
</evidence>
<dbReference type="GO" id="GO:0000139">
    <property type="term" value="C:Golgi membrane"/>
    <property type="evidence" value="ECO:0007669"/>
    <property type="project" value="UniProtKB-SubCell"/>
</dbReference>
<evidence type="ECO:0000256" key="7">
    <source>
        <dbReference type="ARBA" id="ARBA00022892"/>
    </source>
</evidence>
<comment type="subcellular location">
    <subcellularLocation>
        <location evidence="2">Endoplasmic reticulum membrane</location>
        <topology evidence="2">Peripheral membrane protein</topology>
    </subcellularLocation>
    <subcellularLocation>
        <location evidence="1">Golgi apparatus membrane</location>
        <topology evidence="1">Peripheral membrane protein</topology>
    </subcellularLocation>
</comment>
<dbReference type="GO" id="GO:0015031">
    <property type="term" value="P:protein transport"/>
    <property type="evidence" value="ECO:0007669"/>
    <property type="project" value="UniProtKB-KW"/>
</dbReference>
<keyword evidence="8" id="KW-0653">Protein transport</keyword>
<keyword evidence="7" id="KW-0931">ER-Golgi transport</keyword>
<feature type="region of interest" description="Disordered" evidence="15">
    <location>
        <begin position="730"/>
        <end position="756"/>
    </location>
</feature>
<evidence type="ECO:0000256" key="1">
    <source>
        <dbReference type="ARBA" id="ARBA00004395"/>
    </source>
</evidence>
<dbReference type="Pfam" id="PF12931">
    <property type="entry name" value="TPR_Sec16"/>
    <property type="match status" value="1"/>
</dbReference>
<dbReference type="CDD" id="cd09233">
    <property type="entry name" value="ACE1-Sec16-like"/>
    <property type="match status" value="1"/>
</dbReference>
<dbReference type="GO" id="GO:0016192">
    <property type="term" value="P:vesicle-mediated transport"/>
    <property type="evidence" value="ECO:0007669"/>
    <property type="project" value="UniProtKB-KW"/>
</dbReference>
<reference evidence="18" key="1">
    <citation type="submission" date="2025-08" db="UniProtKB">
        <authorList>
            <consortium name="RefSeq"/>
        </authorList>
    </citation>
    <scope>IDENTIFICATION</scope>
    <source>
        <tissue evidence="18">Blood</tissue>
    </source>
</reference>
<dbReference type="RefSeq" id="XP_054836016.1">
    <property type="nucleotide sequence ID" value="XM_054980041.1"/>
</dbReference>
<dbReference type="Gene3D" id="1.25.40.1030">
    <property type="match status" value="1"/>
</dbReference>
<feature type="domain" description="Sec16 Sec23-binding" evidence="16">
    <location>
        <begin position="458"/>
        <end position="694"/>
    </location>
</feature>
<dbReference type="Proteomes" id="UP001190640">
    <property type="component" value="Chromosome 5"/>
</dbReference>
<feature type="compositionally biased region" description="Pro residues" evidence="15">
    <location>
        <begin position="955"/>
        <end position="971"/>
    </location>
</feature>
<dbReference type="GeneID" id="129330117"/>
<feature type="region of interest" description="Disordered" evidence="15">
    <location>
        <begin position="1"/>
        <end position="80"/>
    </location>
</feature>
<dbReference type="GO" id="GO:0070971">
    <property type="term" value="C:endoplasmic reticulum exit site"/>
    <property type="evidence" value="ECO:0007669"/>
    <property type="project" value="TreeGrafter"/>
</dbReference>
<keyword evidence="10" id="KW-0472">Membrane</keyword>
<feature type="compositionally biased region" description="Polar residues" evidence="15">
    <location>
        <begin position="858"/>
        <end position="888"/>
    </location>
</feature>
<gene>
    <name evidence="18" type="primary">SEC16B</name>
</gene>
<dbReference type="InterPro" id="IPR024298">
    <property type="entry name" value="Sec16_Sec23-bd"/>
</dbReference>
<dbReference type="GO" id="GO:0012507">
    <property type="term" value="C:ER to Golgi transport vesicle membrane"/>
    <property type="evidence" value="ECO:0007669"/>
    <property type="project" value="TreeGrafter"/>
</dbReference>
<evidence type="ECO:0000256" key="5">
    <source>
        <dbReference type="ARBA" id="ARBA00022593"/>
    </source>
</evidence>
<name>A0AA97JEJ1_EUBMA</name>
<feature type="compositionally biased region" description="Basic and acidic residues" evidence="15">
    <location>
        <begin position="41"/>
        <end position="54"/>
    </location>
</feature>
<evidence type="ECO:0000313" key="17">
    <source>
        <dbReference type="Proteomes" id="UP001190640"/>
    </source>
</evidence>
<feature type="region of interest" description="Disordered" evidence="15">
    <location>
        <begin position="155"/>
        <end position="190"/>
    </location>
</feature>
<protein>
    <recommendedName>
        <fullName evidence="11">Protein transport protein Sec16B</fullName>
    </recommendedName>
    <alternativeName>
        <fullName evidence="12">Regucalcin gene promoter region-related protein p117</fullName>
    </alternativeName>
    <alternativeName>
        <fullName evidence="13">SEC16 homolog B</fullName>
    </alternativeName>
</protein>
<evidence type="ECO:0000256" key="6">
    <source>
        <dbReference type="ARBA" id="ARBA00022824"/>
    </source>
</evidence>
<dbReference type="FunFam" id="1.25.40.1030:FF:000003">
    <property type="entry name" value="Protein transport protein sec16"/>
    <property type="match status" value="1"/>
</dbReference>
<evidence type="ECO:0000256" key="14">
    <source>
        <dbReference type="ARBA" id="ARBA00045648"/>
    </source>
</evidence>
<feature type="compositionally biased region" description="Polar residues" evidence="15">
    <location>
        <begin position="733"/>
        <end position="746"/>
    </location>
</feature>
<feature type="region of interest" description="Disordered" evidence="15">
    <location>
        <begin position="784"/>
        <end position="908"/>
    </location>
</feature>
<dbReference type="CTD" id="89866"/>
<keyword evidence="4" id="KW-0813">Transport</keyword>
<proteinExistence type="inferred from homology"/>
<dbReference type="AlphaFoldDB" id="A0AA97JEJ1"/>
<organism evidence="17 18">
    <name type="scientific">Eublepharis macularius</name>
    <name type="common">Leopard gecko</name>
    <name type="synonym">Cyrtodactylus macularius</name>
    <dbReference type="NCBI Taxonomy" id="481883"/>
    <lineage>
        <taxon>Eukaryota</taxon>
        <taxon>Metazoa</taxon>
        <taxon>Chordata</taxon>
        <taxon>Craniata</taxon>
        <taxon>Vertebrata</taxon>
        <taxon>Euteleostomi</taxon>
        <taxon>Lepidosauria</taxon>
        <taxon>Squamata</taxon>
        <taxon>Bifurcata</taxon>
        <taxon>Gekkota</taxon>
        <taxon>Eublepharidae</taxon>
        <taxon>Eublepharinae</taxon>
        <taxon>Eublepharis</taxon>
    </lineage>
</organism>
<evidence type="ECO:0000256" key="9">
    <source>
        <dbReference type="ARBA" id="ARBA00023034"/>
    </source>
</evidence>
<evidence type="ECO:0000256" key="10">
    <source>
        <dbReference type="ARBA" id="ARBA00023136"/>
    </source>
</evidence>
<feature type="compositionally biased region" description="Polar residues" evidence="15">
    <location>
        <begin position="979"/>
        <end position="1003"/>
    </location>
</feature>
<evidence type="ECO:0000259" key="16">
    <source>
        <dbReference type="Pfam" id="PF12931"/>
    </source>
</evidence>
<evidence type="ECO:0000256" key="12">
    <source>
        <dbReference type="ARBA" id="ARBA00042457"/>
    </source>
</evidence>
<dbReference type="KEGG" id="emc:129330117"/>
<accession>A0AA97JEJ1</accession>
<evidence type="ECO:0000313" key="18">
    <source>
        <dbReference type="RefSeq" id="XP_054836016.1"/>
    </source>
</evidence>